<reference evidence="7 8" key="1">
    <citation type="journal article" date="2017" name="Genome Announc.">
        <title>Draft Genome Sequence of a Sporulating and Motile Strain of Lachnotalea glycerini Isolated from Water in Quebec City, Canada.</title>
        <authorList>
            <person name="Maheux A.F."/>
            <person name="Boudreau D.K."/>
            <person name="Berube E."/>
            <person name="Boissinot M."/>
            <person name="Raymond F."/>
            <person name="Brodeur S."/>
            <person name="Corbeil J."/>
            <person name="Isabel S."/>
            <person name="Omar R.F."/>
            <person name="Bergeron M.G."/>
        </authorList>
    </citation>
    <scope>NUCLEOTIDE SEQUENCE [LARGE SCALE GENOMIC DNA]</scope>
    <source>
        <strain evidence="7 8">CCRI-19302</strain>
    </source>
</reference>
<dbReference type="InterPro" id="IPR003593">
    <property type="entry name" value="AAA+_ATPase"/>
</dbReference>
<organism evidence="6 9">
    <name type="scientific">Lachnotalea glycerini</name>
    <dbReference type="NCBI Taxonomy" id="1763509"/>
    <lineage>
        <taxon>Bacteria</taxon>
        <taxon>Bacillati</taxon>
        <taxon>Bacillota</taxon>
        <taxon>Clostridia</taxon>
        <taxon>Lachnospirales</taxon>
        <taxon>Lachnospiraceae</taxon>
        <taxon>Lachnotalea</taxon>
    </lineage>
</organism>
<dbReference type="InterPro" id="IPR003439">
    <property type="entry name" value="ABC_transporter-like_ATP-bd"/>
</dbReference>
<evidence type="ECO:0000256" key="1">
    <source>
        <dbReference type="ARBA" id="ARBA00005417"/>
    </source>
</evidence>
<dbReference type="EMBL" id="QICS01000001">
    <property type="protein sequence ID" value="PXV96096.1"/>
    <property type="molecule type" value="Genomic_DNA"/>
</dbReference>
<dbReference type="SUPFAM" id="SSF52540">
    <property type="entry name" value="P-loop containing nucleoside triphosphate hydrolases"/>
    <property type="match status" value="1"/>
</dbReference>
<dbReference type="Proteomes" id="UP000247523">
    <property type="component" value="Unassembled WGS sequence"/>
</dbReference>
<feature type="domain" description="ABC transporter" evidence="5">
    <location>
        <begin position="4"/>
        <end position="211"/>
    </location>
</feature>
<dbReference type="EMBL" id="NOKA02000073">
    <property type="protein sequence ID" value="RDY29074.1"/>
    <property type="molecule type" value="Genomic_DNA"/>
</dbReference>
<reference evidence="7" key="3">
    <citation type="submission" date="2018-07" db="EMBL/GenBank/DDBJ databases">
        <authorList>
            <person name="Quirk P.G."/>
            <person name="Krulwich T.A."/>
        </authorList>
    </citation>
    <scope>NUCLEOTIDE SEQUENCE</scope>
    <source>
        <strain evidence="7">CCRI-19302</strain>
    </source>
</reference>
<dbReference type="Pfam" id="PF00005">
    <property type="entry name" value="ABC_tran"/>
    <property type="match status" value="1"/>
</dbReference>
<dbReference type="Gene3D" id="3.40.50.300">
    <property type="entry name" value="P-loop containing nucleotide triphosphate hydrolases"/>
    <property type="match status" value="1"/>
</dbReference>
<dbReference type="GO" id="GO:0016887">
    <property type="term" value="F:ATP hydrolysis activity"/>
    <property type="evidence" value="ECO:0007669"/>
    <property type="project" value="InterPro"/>
</dbReference>
<accession>A0A255I7H3</accession>
<dbReference type="PROSITE" id="PS00211">
    <property type="entry name" value="ABC_TRANSPORTER_1"/>
    <property type="match status" value="1"/>
</dbReference>
<evidence type="ECO:0000313" key="8">
    <source>
        <dbReference type="Proteomes" id="UP000216411"/>
    </source>
</evidence>
<dbReference type="RefSeq" id="WP_094378680.1">
    <property type="nucleotide sequence ID" value="NZ_NOKA02000073.1"/>
</dbReference>
<dbReference type="InterPro" id="IPR017871">
    <property type="entry name" value="ABC_transporter-like_CS"/>
</dbReference>
<evidence type="ECO:0000313" key="7">
    <source>
        <dbReference type="EMBL" id="RDY29074.1"/>
    </source>
</evidence>
<sequence length="211" mass="23972">MNTIVIEQLHKSFKEKKVLNDLTLSCHSGKIYGFVGYNGSGKTVLFKCICGFIKPDKGNIYIMGKKQGHLKFSTDNIGIIIEEPAFLKNKSGFKNLEYLYNINHKPNKSHMYDILKLVGLDEKDRKRVEKYSLGMKQRLAIAQAIMENPDILILDEPMNGLDKKGVVEIRSLILNLKEEGKTILLASHNKEDINILCDEVYEIENGSLNKL</sequence>
<keyword evidence="4 6" id="KW-0067">ATP-binding</keyword>
<gene>
    <name evidence="6" type="ORF">C8E03_101729</name>
    <name evidence="7" type="ORF">CG710_018890</name>
</gene>
<dbReference type="SMART" id="SM00382">
    <property type="entry name" value="AAA"/>
    <property type="match status" value="1"/>
</dbReference>
<dbReference type="InterPro" id="IPR027417">
    <property type="entry name" value="P-loop_NTPase"/>
</dbReference>
<proteinExistence type="inferred from homology"/>
<evidence type="ECO:0000259" key="5">
    <source>
        <dbReference type="PROSITE" id="PS50893"/>
    </source>
</evidence>
<evidence type="ECO:0000256" key="4">
    <source>
        <dbReference type="ARBA" id="ARBA00022840"/>
    </source>
</evidence>
<keyword evidence="2" id="KW-0813">Transport</keyword>
<evidence type="ECO:0000256" key="3">
    <source>
        <dbReference type="ARBA" id="ARBA00022741"/>
    </source>
</evidence>
<evidence type="ECO:0000256" key="2">
    <source>
        <dbReference type="ARBA" id="ARBA00022448"/>
    </source>
</evidence>
<dbReference type="OrthoDB" id="9809205at2"/>
<name>A0A255I7H3_9FIRM</name>
<comment type="similarity">
    <text evidence="1">Belongs to the ABC transporter superfamily.</text>
</comment>
<evidence type="ECO:0000313" key="9">
    <source>
        <dbReference type="Proteomes" id="UP000247523"/>
    </source>
</evidence>
<keyword evidence="8" id="KW-1185">Reference proteome</keyword>
<dbReference type="PROSITE" id="PS50893">
    <property type="entry name" value="ABC_TRANSPORTER_2"/>
    <property type="match status" value="1"/>
</dbReference>
<dbReference type="AlphaFoldDB" id="A0A255I7H3"/>
<comment type="caution">
    <text evidence="6">The sequence shown here is derived from an EMBL/GenBank/DDBJ whole genome shotgun (WGS) entry which is preliminary data.</text>
</comment>
<protein>
    <submittedName>
        <fullName evidence="6">ABC-2 type transport system ATP-binding protein</fullName>
    </submittedName>
    <submittedName>
        <fullName evidence="7">ATP-binding cassette domain-containing protein</fullName>
    </submittedName>
</protein>
<dbReference type="PANTHER" id="PTHR43335:SF4">
    <property type="entry name" value="ABC TRANSPORTER, ATP-BINDING PROTEIN"/>
    <property type="match status" value="1"/>
</dbReference>
<dbReference type="Proteomes" id="UP000216411">
    <property type="component" value="Unassembled WGS sequence"/>
</dbReference>
<reference evidence="6 9" key="2">
    <citation type="submission" date="2018-05" db="EMBL/GenBank/DDBJ databases">
        <title>Genomic Encyclopedia of Type Strains, Phase IV (KMG-IV): sequencing the most valuable type-strain genomes for metagenomic binning, comparative biology and taxonomic classification.</title>
        <authorList>
            <person name="Goeker M."/>
        </authorList>
    </citation>
    <scope>NUCLEOTIDE SEQUENCE [LARGE SCALE GENOMIC DNA]</scope>
    <source>
        <strain evidence="6 9">DSM 28816</strain>
    </source>
</reference>
<keyword evidence="3" id="KW-0547">Nucleotide-binding</keyword>
<dbReference type="GO" id="GO:0005524">
    <property type="term" value="F:ATP binding"/>
    <property type="evidence" value="ECO:0007669"/>
    <property type="project" value="UniProtKB-KW"/>
</dbReference>
<evidence type="ECO:0000313" key="6">
    <source>
        <dbReference type="EMBL" id="PXV96096.1"/>
    </source>
</evidence>
<dbReference type="PANTHER" id="PTHR43335">
    <property type="entry name" value="ABC TRANSPORTER, ATP-BINDING PROTEIN"/>
    <property type="match status" value="1"/>
</dbReference>